<dbReference type="OrthoDB" id="139086at2"/>
<reference evidence="2 5" key="2">
    <citation type="submission" date="2020-08" db="EMBL/GenBank/DDBJ databases">
        <title>Genomic Encyclopedia of Type Strains, Phase IV (KMG-V): Genome sequencing to study the core and pangenomes of soil and plant-associated prokaryotes.</title>
        <authorList>
            <person name="Whitman W."/>
        </authorList>
    </citation>
    <scope>NUCLEOTIDE SEQUENCE [LARGE SCALE GENOMIC DNA]</scope>
    <source>
        <strain evidence="2 5">SEMIA 4060</strain>
    </source>
</reference>
<feature type="domain" description="Erythromycin biosynthesis protein CIII-like C-terminal" evidence="1">
    <location>
        <begin position="265"/>
        <end position="407"/>
    </location>
</feature>
<keyword evidence="3" id="KW-0808">Transferase</keyword>
<dbReference type="Pfam" id="PF06722">
    <property type="entry name" value="EryCIII-like_C"/>
    <property type="match status" value="1"/>
</dbReference>
<dbReference type="AlphaFoldDB" id="A0A1C3X8C7"/>
<dbReference type="Proteomes" id="UP000199205">
    <property type="component" value="Unassembled WGS sequence"/>
</dbReference>
<dbReference type="InterPro" id="IPR010610">
    <property type="entry name" value="EryCIII-like_C"/>
</dbReference>
<evidence type="ECO:0000259" key="1">
    <source>
        <dbReference type="Pfam" id="PF06722"/>
    </source>
</evidence>
<dbReference type="PANTHER" id="PTHR48050:SF13">
    <property type="entry name" value="STEROL 3-BETA-GLUCOSYLTRANSFERASE UGT80A2"/>
    <property type="match status" value="1"/>
</dbReference>
<name>A0A1C3X8C7_9HYPH</name>
<dbReference type="Gene3D" id="3.40.50.2000">
    <property type="entry name" value="Glycogen Phosphorylase B"/>
    <property type="match status" value="2"/>
</dbReference>
<reference evidence="3 4" key="1">
    <citation type="submission" date="2016-08" db="EMBL/GenBank/DDBJ databases">
        <authorList>
            <person name="Seilhamer J.J."/>
        </authorList>
    </citation>
    <scope>NUCLEOTIDE SEQUENCE [LARGE SCALE GENOMIC DNA]</scope>
    <source>
        <strain evidence="3 4">P1-7</strain>
    </source>
</reference>
<dbReference type="RefSeq" id="WP_004120036.1">
    <property type="nucleotide sequence ID" value="NZ_FMAF01000028.1"/>
</dbReference>
<dbReference type="CDD" id="cd03784">
    <property type="entry name" value="GT1_Gtf-like"/>
    <property type="match status" value="1"/>
</dbReference>
<evidence type="ECO:0000313" key="5">
    <source>
        <dbReference type="Proteomes" id="UP000565576"/>
    </source>
</evidence>
<protein>
    <submittedName>
        <fullName evidence="2">UDP:flavonoid glycosyltransferase YjiC (YdhE family)</fullName>
    </submittedName>
    <submittedName>
        <fullName evidence="3">UDP:flavonoid glycosyltransferase YjiC, YdhE family</fullName>
    </submittedName>
</protein>
<dbReference type="InterPro" id="IPR002213">
    <property type="entry name" value="UDP_glucos_trans"/>
</dbReference>
<accession>A0A1C3X8C7</accession>
<proteinExistence type="predicted"/>
<dbReference type="SUPFAM" id="SSF53756">
    <property type="entry name" value="UDP-Glycosyltransferase/glycogen phosphorylase"/>
    <property type="match status" value="1"/>
</dbReference>
<dbReference type="GO" id="GO:0008194">
    <property type="term" value="F:UDP-glycosyltransferase activity"/>
    <property type="evidence" value="ECO:0007669"/>
    <property type="project" value="InterPro"/>
</dbReference>
<dbReference type="GO" id="GO:0016758">
    <property type="term" value="F:hexosyltransferase activity"/>
    <property type="evidence" value="ECO:0007669"/>
    <property type="project" value="UniProtKB-ARBA"/>
</dbReference>
<organism evidence="3 4">
    <name type="scientific">Rhizobium lusitanum</name>
    <dbReference type="NCBI Taxonomy" id="293958"/>
    <lineage>
        <taxon>Bacteria</taxon>
        <taxon>Pseudomonadati</taxon>
        <taxon>Pseudomonadota</taxon>
        <taxon>Alphaproteobacteria</taxon>
        <taxon>Hyphomicrobiales</taxon>
        <taxon>Rhizobiaceae</taxon>
        <taxon>Rhizobium/Agrobacterium group</taxon>
        <taxon>Rhizobium</taxon>
    </lineage>
</organism>
<dbReference type="EMBL" id="FMAF01000028">
    <property type="protein sequence ID" value="SCB48510.1"/>
    <property type="molecule type" value="Genomic_DNA"/>
</dbReference>
<gene>
    <name evidence="3" type="ORF">GA0061101_12819</name>
    <name evidence="2" type="ORF">GGD46_006801</name>
</gene>
<evidence type="ECO:0000313" key="4">
    <source>
        <dbReference type="Proteomes" id="UP000199205"/>
    </source>
</evidence>
<dbReference type="InterPro" id="IPR050426">
    <property type="entry name" value="Glycosyltransferase_28"/>
</dbReference>
<dbReference type="Proteomes" id="UP000565576">
    <property type="component" value="Unassembled WGS sequence"/>
</dbReference>
<evidence type="ECO:0000313" key="2">
    <source>
        <dbReference type="EMBL" id="MBB6489472.1"/>
    </source>
</evidence>
<evidence type="ECO:0000313" key="3">
    <source>
        <dbReference type="EMBL" id="SCB48510.1"/>
    </source>
</evidence>
<dbReference type="PANTHER" id="PTHR48050">
    <property type="entry name" value="STEROL 3-BETA-GLUCOSYLTRANSFERASE"/>
    <property type="match status" value="1"/>
</dbReference>
<dbReference type="EMBL" id="JACHBG010000041">
    <property type="protein sequence ID" value="MBB6489472.1"/>
    <property type="molecule type" value="Genomic_DNA"/>
</dbReference>
<dbReference type="GO" id="GO:0017000">
    <property type="term" value="P:antibiotic biosynthetic process"/>
    <property type="evidence" value="ECO:0007669"/>
    <property type="project" value="UniProtKB-ARBA"/>
</dbReference>
<sequence>MLYNFLLASWGTSGNLGPLLTAARQLQRVGHSARIMADPEMRREVAAAGFDFVSWRRAPMGIDADPACFSDMQDWFQKAVFGPAPAYAADVQDEIGRIPTDAVIAIDMLFGAVLGAEAAGVPIAMLSPHVSLRPLPGIPPAASGLAQPQTPEERIAIAAANENWACFLDQFLSLLNEARAGLGLSGLARTVDLFECADRYLLAISRTFDFEADLLPDNVRYVGPLLEQPNWSRSWKAPWPVDANRPRVLVACSSGAQGQDDLVQRIICALGTLDVHAVATIGPHVDAGKLVAPANVHLLHGAPHDTVMKEVCLLITQGGHGTVSRGLINGLPQLVLPNGRDQGDNAARVVSKGAGLRLPPSASEAEIAHAVSGLLQEPRYRDAARRLGDGIKAEIAASGLIDELEAMVANKSIVGSAT</sequence>